<gene>
    <name evidence="2" type="ORF">PSU4_59250</name>
</gene>
<organism evidence="2 3">
    <name type="scientific">Pseudonocardia sulfidoxydans NBRC 16205</name>
    <dbReference type="NCBI Taxonomy" id="1223511"/>
    <lineage>
        <taxon>Bacteria</taxon>
        <taxon>Bacillati</taxon>
        <taxon>Actinomycetota</taxon>
        <taxon>Actinomycetes</taxon>
        <taxon>Pseudonocardiales</taxon>
        <taxon>Pseudonocardiaceae</taxon>
        <taxon>Pseudonocardia</taxon>
    </lineage>
</organism>
<protein>
    <submittedName>
        <fullName evidence="2">Uncharacterized protein</fullName>
    </submittedName>
</protein>
<evidence type="ECO:0000313" key="2">
    <source>
        <dbReference type="EMBL" id="GEL26971.1"/>
    </source>
</evidence>
<evidence type="ECO:0000256" key="1">
    <source>
        <dbReference type="SAM" id="MobiDB-lite"/>
    </source>
</evidence>
<dbReference type="AlphaFoldDB" id="A0A511DQ54"/>
<comment type="caution">
    <text evidence="2">The sequence shown here is derived from an EMBL/GenBank/DDBJ whole genome shotgun (WGS) entry which is preliminary data.</text>
</comment>
<proteinExistence type="predicted"/>
<keyword evidence="3" id="KW-1185">Reference proteome</keyword>
<evidence type="ECO:0000313" key="3">
    <source>
        <dbReference type="Proteomes" id="UP000321685"/>
    </source>
</evidence>
<sequence length="85" mass="9419">MSRWAAAQGHAAKFRSYSGHSGINRECQRRLMGRWCTALDMLNDFRPDAIWRTILVARGAEHSDLEDTAGDTGQRTAGRRAAGTV</sequence>
<feature type="region of interest" description="Disordered" evidence="1">
    <location>
        <begin position="64"/>
        <end position="85"/>
    </location>
</feature>
<accession>A0A511DQ54</accession>
<reference evidence="2 3" key="1">
    <citation type="submission" date="2019-07" db="EMBL/GenBank/DDBJ databases">
        <title>Whole genome shotgun sequence of Pseudonocardia sulfidoxydans NBRC 16205.</title>
        <authorList>
            <person name="Hosoyama A."/>
            <person name="Uohara A."/>
            <person name="Ohji S."/>
            <person name="Ichikawa N."/>
        </authorList>
    </citation>
    <scope>NUCLEOTIDE SEQUENCE [LARGE SCALE GENOMIC DNA]</scope>
    <source>
        <strain evidence="2 3">NBRC 16205</strain>
    </source>
</reference>
<dbReference type="Proteomes" id="UP000321685">
    <property type="component" value="Unassembled WGS sequence"/>
</dbReference>
<name>A0A511DQ54_9PSEU</name>
<dbReference type="EMBL" id="BJVJ01000128">
    <property type="protein sequence ID" value="GEL26971.1"/>
    <property type="molecule type" value="Genomic_DNA"/>
</dbReference>